<dbReference type="InterPro" id="IPR000385">
    <property type="entry name" value="MoaA_NifB_PqqE_Fe-S-bd_CS"/>
</dbReference>
<dbReference type="NCBIfam" id="NF001199">
    <property type="entry name" value="PRK00164.2-1"/>
    <property type="match status" value="1"/>
</dbReference>
<evidence type="ECO:0000256" key="1">
    <source>
        <dbReference type="ARBA" id="ARBA00012167"/>
    </source>
</evidence>
<dbReference type="InterPro" id="IPR006638">
    <property type="entry name" value="Elp3/MiaA/NifB-like_rSAM"/>
</dbReference>
<comment type="similarity">
    <text evidence="12">Belongs to the radical SAM superfamily. MoaA family.</text>
</comment>
<dbReference type="PANTHER" id="PTHR22960">
    <property type="entry name" value="MOLYBDOPTERIN COFACTOR SYNTHESIS PROTEIN A"/>
    <property type="match status" value="1"/>
</dbReference>
<dbReference type="SFLD" id="SFLDS00029">
    <property type="entry name" value="Radical_SAM"/>
    <property type="match status" value="1"/>
</dbReference>
<feature type="binding site" evidence="12">
    <location>
        <position position="20"/>
    </location>
    <ligand>
        <name>[4Fe-4S] cluster</name>
        <dbReference type="ChEBI" id="CHEBI:49883"/>
        <label>1</label>
        <note>4Fe-4S-S-AdoMet</note>
    </ligand>
</feature>
<evidence type="ECO:0000256" key="7">
    <source>
        <dbReference type="ARBA" id="ARBA00023014"/>
    </source>
</evidence>
<dbReference type="EC" id="4.1.99.22" evidence="1 12"/>
<feature type="binding site" evidence="12">
    <location>
        <position position="27"/>
    </location>
    <ligand>
        <name>[4Fe-4S] cluster</name>
        <dbReference type="ChEBI" id="CHEBI:49883"/>
        <label>1</label>
        <note>4Fe-4S-S-AdoMet</note>
    </ligand>
</feature>
<organism evidence="14 15">
    <name type="scientific">Anoxynatronum sibiricum</name>
    <dbReference type="NCBI Taxonomy" id="210623"/>
    <lineage>
        <taxon>Bacteria</taxon>
        <taxon>Bacillati</taxon>
        <taxon>Bacillota</taxon>
        <taxon>Clostridia</taxon>
        <taxon>Eubacteriales</taxon>
        <taxon>Clostridiaceae</taxon>
        <taxon>Anoxynatronum</taxon>
    </lineage>
</organism>
<keyword evidence="15" id="KW-1185">Reference proteome</keyword>
<dbReference type="InterPro" id="IPR013483">
    <property type="entry name" value="MoaA"/>
</dbReference>
<sequence length="319" mass="36050">MADRYSRHITYMRISVTDLCNMRCQYCMPEEGVEKRTHEDLLSFEEIVSIVKASVPLGIRKIRITGGEPLVRNGIVSLVEQLRQINGIEEIAMTTNGTLLKSMAKPLKEAGLNRFNISIDSLKENRYREITRGGRLSDVLEGIETVLSLGMTPLKLNTVVIGGLNDDEVKDFTSLTINEHIDVRFIELMPVGQASQWAENRFISNDVLLEKLGFLLTEQRENGSPAQYYRLPGALGRVGFINPISHHFCHECNRIRLTSDGRLKPCLHSNDEIDLRSVLHQPASQITKVIAQAIDRKPERHQLDLDERCTSRNMCQIGG</sequence>
<dbReference type="InterPro" id="IPR040064">
    <property type="entry name" value="MoaA-like"/>
</dbReference>
<dbReference type="PROSITE" id="PS51918">
    <property type="entry name" value="RADICAL_SAM"/>
    <property type="match status" value="1"/>
</dbReference>
<accession>A0ABU9VQ43</accession>
<dbReference type="Proteomes" id="UP001407405">
    <property type="component" value="Unassembled WGS sequence"/>
</dbReference>
<dbReference type="PANTHER" id="PTHR22960:SF0">
    <property type="entry name" value="MOLYBDENUM COFACTOR BIOSYNTHESIS PROTEIN 1"/>
    <property type="match status" value="1"/>
</dbReference>
<reference evidence="14 15" key="1">
    <citation type="submission" date="2024-04" db="EMBL/GenBank/DDBJ databases">
        <title>Genome sequencing and metabolic network reconstruction of aminoacids and betaine degradation by Anoxynatronum sibiricum.</title>
        <authorList>
            <person name="Detkova E.N."/>
            <person name="Boltjanskaja Y.V."/>
            <person name="Mardanov A.V."/>
            <person name="Kevbrin V."/>
        </authorList>
    </citation>
    <scope>NUCLEOTIDE SEQUENCE [LARGE SCALE GENOMIC DNA]</scope>
    <source>
        <strain evidence="14 15">Z-7981</strain>
    </source>
</reference>
<feature type="binding site" evidence="12">
    <location>
        <position position="155"/>
    </location>
    <ligand>
        <name>GTP</name>
        <dbReference type="ChEBI" id="CHEBI:37565"/>
    </ligand>
</feature>
<feature type="binding site" evidence="12">
    <location>
        <position position="67"/>
    </location>
    <ligand>
        <name>S-adenosyl-L-methionine</name>
        <dbReference type="ChEBI" id="CHEBI:59789"/>
    </ligand>
</feature>
<comment type="caution">
    <text evidence="14">The sequence shown here is derived from an EMBL/GenBank/DDBJ whole genome shotgun (WGS) entry which is preliminary data.</text>
</comment>
<keyword evidence="9 12" id="KW-0501">Molybdenum cofactor biosynthesis</keyword>
<keyword evidence="5 12" id="KW-0547">Nucleotide-binding</keyword>
<dbReference type="PROSITE" id="PS01305">
    <property type="entry name" value="MOAA_NIFB_PQQE"/>
    <property type="match status" value="1"/>
</dbReference>
<comment type="cofactor">
    <cofactor evidence="12">
        <name>[4Fe-4S] cluster</name>
        <dbReference type="ChEBI" id="CHEBI:49883"/>
    </cofactor>
    <text evidence="12">Binds 2 [4Fe-4S] clusters. Binds 1 [4Fe-4S] cluster coordinated with 3 cysteines and an exchangeable S-adenosyl-L-methionine and 1 [4Fe-4S] cluster coordinated with 3 cysteines and the GTP-derived substrate.</text>
</comment>
<dbReference type="Pfam" id="PF04055">
    <property type="entry name" value="Radical_SAM"/>
    <property type="match status" value="1"/>
</dbReference>
<comment type="function">
    <text evidence="12">Catalyzes the cyclization of GTP to (8S)-3',8-cyclo-7,8-dihydroguanosine 5'-triphosphate.</text>
</comment>
<dbReference type="InterPro" id="IPR050105">
    <property type="entry name" value="MoCo_biosynth_MoaA/MoaC"/>
</dbReference>
<feature type="binding site" evidence="12">
    <location>
        <position position="26"/>
    </location>
    <ligand>
        <name>S-adenosyl-L-methionine</name>
        <dbReference type="ChEBI" id="CHEBI:59789"/>
    </ligand>
</feature>
<keyword evidence="2 12" id="KW-0004">4Fe-4S</keyword>
<evidence type="ECO:0000256" key="9">
    <source>
        <dbReference type="ARBA" id="ARBA00023150"/>
    </source>
</evidence>
<feature type="domain" description="Radical SAM core" evidence="13">
    <location>
        <begin position="4"/>
        <end position="225"/>
    </location>
</feature>
<name>A0ABU9VQ43_9CLOT</name>
<feature type="binding site" evidence="12">
    <location>
        <position position="249"/>
    </location>
    <ligand>
        <name>[4Fe-4S] cluster</name>
        <dbReference type="ChEBI" id="CHEBI:49883"/>
        <label>2</label>
        <note>4Fe-4S-substrate</note>
    </ligand>
</feature>
<dbReference type="InterPro" id="IPR013785">
    <property type="entry name" value="Aldolase_TIM"/>
</dbReference>
<feature type="binding site" evidence="12">
    <location>
        <position position="24"/>
    </location>
    <ligand>
        <name>[4Fe-4S] cluster</name>
        <dbReference type="ChEBI" id="CHEBI:49883"/>
        <label>1</label>
        <note>4Fe-4S-S-AdoMet</note>
    </ligand>
</feature>
<dbReference type="Gene3D" id="3.20.20.70">
    <property type="entry name" value="Aldolase class I"/>
    <property type="match status" value="1"/>
</dbReference>
<evidence type="ECO:0000256" key="2">
    <source>
        <dbReference type="ARBA" id="ARBA00022485"/>
    </source>
</evidence>
<evidence type="ECO:0000256" key="5">
    <source>
        <dbReference type="ARBA" id="ARBA00022741"/>
    </source>
</evidence>
<dbReference type="InterPro" id="IPR010505">
    <property type="entry name" value="MoaA_twitch"/>
</dbReference>
<dbReference type="EMBL" id="JBCITM010000001">
    <property type="protein sequence ID" value="MEN1759164.1"/>
    <property type="molecule type" value="Genomic_DNA"/>
</dbReference>
<feature type="binding site" evidence="12">
    <location>
        <position position="118"/>
    </location>
    <ligand>
        <name>S-adenosyl-L-methionine</name>
        <dbReference type="ChEBI" id="CHEBI:59789"/>
    </ligand>
</feature>
<keyword evidence="6 12" id="KW-0408">Iron</keyword>
<dbReference type="SFLD" id="SFLDG01386">
    <property type="entry name" value="main_SPASM_domain-containing"/>
    <property type="match status" value="1"/>
</dbReference>
<dbReference type="SUPFAM" id="SSF102114">
    <property type="entry name" value="Radical SAM enzymes"/>
    <property type="match status" value="1"/>
</dbReference>
<dbReference type="InterPro" id="IPR058240">
    <property type="entry name" value="rSAM_sf"/>
</dbReference>
<keyword evidence="3 12" id="KW-0949">S-adenosyl-L-methionine</keyword>
<dbReference type="SMART" id="SM00729">
    <property type="entry name" value="Elp3"/>
    <property type="match status" value="1"/>
</dbReference>
<evidence type="ECO:0000256" key="8">
    <source>
        <dbReference type="ARBA" id="ARBA00023134"/>
    </source>
</evidence>
<dbReference type="InterPro" id="IPR007197">
    <property type="entry name" value="rSAM"/>
</dbReference>
<dbReference type="GO" id="GO:0061798">
    <property type="term" value="F:GTP 3',8'-cyclase activity"/>
    <property type="evidence" value="ECO:0007669"/>
    <property type="project" value="UniProtKB-EC"/>
</dbReference>
<protein>
    <recommendedName>
        <fullName evidence="1 12">GTP 3',8-cyclase</fullName>
        <ecNumber evidence="1 12">4.1.99.22</ecNumber>
    </recommendedName>
    <alternativeName>
        <fullName evidence="12">Molybdenum cofactor biosynthesis protein A</fullName>
    </alternativeName>
</protein>
<evidence type="ECO:0000256" key="11">
    <source>
        <dbReference type="ARBA" id="ARBA00048697"/>
    </source>
</evidence>
<evidence type="ECO:0000256" key="4">
    <source>
        <dbReference type="ARBA" id="ARBA00022723"/>
    </source>
</evidence>
<feature type="binding site" evidence="12">
    <location>
        <position position="189"/>
    </location>
    <ligand>
        <name>S-adenosyl-L-methionine</name>
        <dbReference type="ChEBI" id="CHEBI:59789"/>
    </ligand>
</feature>
<feature type="binding site" evidence="12">
    <location>
        <position position="266"/>
    </location>
    <ligand>
        <name>[4Fe-4S] cluster</name>
        <dbReference type="ChEBI" id="CHEBI:49883"/>
        <label>2</label>
        <note>4Fe-4S-substrate</note>
    </ligand>
</feature>
<feature type="binding site" evidence="12">
    <location>
        <position position="252"/>
    </location>
    <ligand>
        <name>[4Fe-4S] cluster</name>
        <dbReference type="ChEBI" id="CHEBI:49883"/>
        <label>2</label>
        <note>4Fe-4S-substrate</note>
    </ligand>
</feature>
<evidence type="ECO:0000256" key="10">
    <source>
        <dbReference type="ARBA" id="ARBA00023239"/>
    </source>
</evidence>
<dbReference type="SFLD" id="SFLDG01067">
    <property type="entry name" value="SPASM/twitch_domain_containing"/>
    <property type="match status" value="1"/>
</dbReference>
<feature type="binding site" evidence="12">
    <location>
        <position position="63"/>
    </location>
    <ligand>
        <name>GTP</name>
        <dbReference type="ChEBI" id="CHEBI:37565"/>
    </ligand>
</feature>
<keyword evidence="8 12" id="KW-0342">GTP-binding</keyword>
<dbReference type="RefSeq" id="WP_343184539.1">
    <property type="nucleotide sequence ID" value="NZ_JBCITM010000001.1"/>
</dbReference>
<feature type="binding site" evidence="12">
    <location>
        <position position="13"/>
    </location>
    <ligand>
        <name>GTP</name>
        <dbReference type="ChEBI" id="CHEBI:37565"/>
    </ligand>
</feature>
<feature type="binding site" evidence="12">
    <location>
        <position position="94"/>
    </location>
    <ligand>
        <name>GTP</name>
        <dbReference type="ChEBI" id="CHEBI:37565"/>
    </ligand>
</feature>
<evidence type="ECO:0000256" key="3">
    <source>
        <dbReference type="ARBA" id="ARBA00022691"/>
    </source>
</evidence>
<dbReference type="SFLD" id="SFLDG01383">
    <property type="entry name" value="cyclic_pyranopterin_phosphate"/>
    <property type="match status" value="1"/>
</dbReference>
<gene>
    <name evidence="12 14" type="primary">moaA</name>
    <name evidence="14" type="ORF">AAIG11_01640</name>
</gene>
<evidence type="ECO:0000313" key="14">
    <source>
        <dbReference type="EMBL" id="MEN1759164.1"/>
    </source>
</evidence>
<evidence type="ECO:0000256" key="6">
    <source>
        <dbReference type="ARBA" id="ARBA00023004"/>
    </source>
</evidence>
<dbReference type="NCBIfam" id="TIGR02666">
    <property type="entry name" value="moaA"/>
    <property type="match status" value="1"/>
</dbReference>
<keyword evidence="7 12" id="KW-0411">Iron-sulfur</keyword>
<keyword evidence="4 12" id="KW-0479">Metal-binding</keyword>
<dbReference type="CDD" id="cd01335">
    <property type="entry name" value="Radical_SAM"/>
    <property type="match status" value="1"/>
</dbReference>
<comment type="catalytic activity">
    <reaction evidence="11 12">
        <text>GTP + AH2 + S-adenosyl-L-methionine = (8S)-3',8-cyclo-7,8-dihydroguanosine 5'-triphosphate + 5'-deoxyadenosine + L-methionine + A + H(+)</text>
        <dbReference type="Rhea" id="RHEA:49576"/>
        <dbReference type="ChEBI" id="CHEBI:13193"/>
        <dbReference type="ChEBI" id="CHEBI:15378"/>
        <dbReference type="ChEBI" id="CHEBI:17319"/>
        <dbReference type="ChEBI" id="CHEBI:17499"/>
        <dbReference type="ChEBI" id="CHEBI:37565"/>
        <dbReference type="ChEBI" id="CHEBI:57844"/>
        <dbReference type="ChEBI" id="CHEBI:59789"/>
        <dbReference type="ChEBI" id="CHEBI:131766"/>
        <dbReference type="EC" id="4.1.99.22"/>
    </reaction>
</comment>
<dbReference type="HAMAP" id="MF_01225_B">
    <property type="entry name" value="MoaA_B"/>
    <property type="match status" value="1"/>
</dbReference>
<dbReference type="CDD" id="cd21117">
    <property type="entry name" value="Twitch_MoaA"/>
    <property type="match status" value="1"/>
</dbReference>
<comment type="pathway">
    <text evidence="12">Cofactor biosynthesis; molybdopterin biosynthesis.</text>
</comment>
<dbReference type="Pfam" id="PF06463">
    <property type="entry name" value="Mob_synth_C"/>
    <property type="match status" value="1"/>
</dbReference>
<proteinExistence type="inferred from homology"/>
<evidence type="ECO:0000313" key="15">
    <source>
        <dbReference type="Proteomes" id="UP001407405"/>
    </source>
</evidence>
<comment type="subunit">
    <text evidence="12">Monomer and homodimer.</text>
</comment>
<keyword evidence="10 12" id="KW-0456">Lyase</keyword>
<feature type="binding site" evidence="12">
    <location>
        <begin position="254"/>
        <end position="256"/>
    </location>
    <ligand>
        <name>GTP</name>
        <dbReference type="ChEBI" id="CHEBI:37565"/>
    </ligand>
</feature>
<evidence type="ECO:0000259" key="13">
    <source>
        <dbReference type="PROSITE" id="PS51918"/>
    </source>
</evidence>
<evidence type="ECO:0000256" key="12">
    <source>
        <dbReference type="HAMAP-Rule" id="MF_01225"/>
    </source>
</evidence>